<evidence type="ECO:0008006" key="8">
    <source>
        <dbReference type="Google" id="ProtNLM"/>
    </source>
</evidence>
<feature type="transmembrane region" description="Helical" evidence="5">
    <location>
        <begin position="227"/>
        <end position="246"/>
    </location>
</feature>
<feature type="transmembrane region" description="Helical" evidence="5">
    <location>
        <begin position="195"/>
        <end position="215"/>
    </location>
</feature>
<dbReference type="AlphaFoldDB" id="A0A0D3JZW0"/>
<dbReference type="SUPFAM" id="SSF103481">
    <property type="entry name" value="Multidrug resistance efflux transporter EmrE"/>
    <property type="match status" value="1"/>
</dbReference>
<dbReference type="GO" id="GO:0016020">
    <property type="term" value="C:membrane"/>
    <property type="evidence" value="ECO:0007669"/>
    <property type="project" value="UniProtKB-SubCell"/>
</dbReference>
<evidence type="ECO:0000256" key="3">
    <source>
        <dbReference type="ARBA" id="ARBA00022989"/>
    </source>
</evidence>
<dbReference type="PANTHER" id="PTHR23051:SF0">
    <property type="entry name" value="SOLUTE CARRIER FAMILY 35 MEMBER F5"/>
    <property type="match status" value="1"/>
</dbReference>
<evidence type="ECO:0000256" key="5">
    <source>
        <dbReference type="SAM" id="Phobius"/>
    </source>
</evidence>
<comment type="subcellular location">
    <subcellularLocation>
        <location evidence="1">Membrane</location>
        <topology evidence="1">Multi-pass membrane protein</topology>
    </subcellularLocation>
</comment>
<evidence type="ECO:0000256" key="4">
    <source>
        <dbReference type="ARBA" id="ARBA00023136"/>
    </source>
</evidence>
<evidence type="ECO:0000256" key="1">
    <source>
        <dbReference type="ARBA" id="ARBA00004141"/>
    </source>
</evidence>
<keyword evidence="4 5" id="KW-0472">Membrane</keyword>
<feature type="transmembrane region" description="Helical" evidence="5">
    <location>
        <begin position="43"/>
        <end position="62"/>
    </location>
</feature>
<accession>A0A0D3JZW0</accession>
<dbReference type="RefSeq" id="XP_005781474.1">
    <property type="nucleotide sequence ID" value="XM_005781417.1"/>
</dbReference>
<dbReference type="KEGG" id="ehx:EMIHUDRAFT_113924"/>
<dbReference type="eggNOG" id="KOG2765">
    <property type="taxonomic scope" value="Eukaryota"/>
</dbReference>
<organism evidence="6 7">
    <name type="scientific">Emiliania huxleyi (strain CCMP1516)</name>
    <dbReference type="NCBI Taxonomy" id="280463"/>
    <lineage>
        <taxon>Eukaryota</taxon>
        <taxon>Haptista</taxon>
        <taxon>Haptophyta</taxon>
        <taxon>Prymnesiophyceae</taxon>
        <taxon>Isochrysidales</taxon>
        <taxon>Noelaerhabdaceae</taxon>
        <taxon>Emiliania</taxon>
    </lineage>
</organism>
<feature type="transmembrane region" description="Helical" evidence="5">
    <location>
        <begin position="12"/>
        <end position="31"/>
    </location>
</feature>
<name>A0A0D3JZW0_EMIH1</name>
<dbReference type="GeneID" id="17274591"/>
<sequence>MKDDHAWRQRVGALLVVLVAVLYVGSGIAIQSLFDELDFEKPFFFSYVSVMLCSSYLLGSAYSRLRSCSSHSYAQLSAEPLASSAKPSYVFESWEALGHVLRPALFLAPCYFALNYTYFLSLDLTSASETMTINASTGVWTLLAERLVLGERITWLRLATVSVSVGGLGLVTYSAAIRDEAHTSPLEASDSAAGAALALMSAASSGLYAVLLRAAVPSESSLHMPSLFGLMGLSAAVLFCPLFPLLHFSGVELFAVPPSQQAVSALLLNAVLSTVLPDMLLAQAVVMTSPLLATLGLSLMIPLSVLSDVLLGQAHVSPPFFLGTAAVFVGFQLEHYAEGRDATARHPGGAATDDADEVEVAVARLATPRPSSLAADRARSTAYAALDDSCATPPLSVGPSPHMERPLLAR</sequence>
<dbReference type="OMA" id="VQHHADS"/>
<protein>
    <recommendedName>
        <fullName evidence="8">EamA domain-containing protein</fullName>
    </recommendedName>
</protein>
<reference evidence="7" key="1">
    <citation type="journal article" date="2013" name="Nature">
        <title>Pan genome of the phytoplankton Emiliania underpins its global distribution.</title>
        <authorList>
            <person name="Read B.A."/>
            <person name="Kegel J."/>
            <person name="Klute M.J."/>
            <person name="Kuo A."/>
            <person name="Lefebvre S.C."/>
            <person name="Maumus F."/>
            <person name="Mayer C."/>
            <person name="Miller J."/>
            <person name="Monier A."/>
            <person name="Salamov A."/>
            <person name="Young J."/>
            <person name="Aguilar M."/>
            <person name="Claverie J.M."/>
            <person name="Frickenhaus S."/>
            <person name="Gonzalez K."/>
            <person name="Herman E.K."/>
            <person name="Lin Y.C."/>
            <person name="Napier J."/>
            <person name="Ogata H."/>
            <person name="Sarno A.F."/>
            <person name="Shmutz J."/>
            <person name="Schroeder D."/>
            <person name="de Vargas C."/>
            <person name="Verret F."/>
            <person name="von Dassow P."/>
            <person name="Valentin K."/>
            <person name="Van de Peer Y."/>
            <person name="Wheeler G."/>
            <person name="Dacks J.B."/>
            <person name="Delwiche C.F."/>
            <person name="Dyhrman S.T."/>
            <person name="Glockner G."/>
            <person name="John U."/>
            <person name="Richards T."/>
            <person name="Worden A.Z."/>
            <person name="Zhang X."/>
            <person name="Grigoriev I.V."/>
            <person name="Allen A.E."/>
            <person name="Bidle K."/>
            <person name="Borodovsky M."/>
            <person name="Bowler C."/>
            <person name="Brownlee C."/>
            <person name="Cock J.M."/>
            <person name="Elias M."/>
            <person name="Gladyshev V.N."/>
            <person name="Groth M."/>
            <person name="Guda C."/>
            <person name="Hadaegh A."/>
            <person name="Iglesias-Rodriguez M.D."/>
            <person name="Jenkins J."/>
            <person name="Jones B.M."/>
            <person name="Lawson T."/>
            <person name="Leese F."/>
            <person name="Lindquist E."/>
            <person name="Lobanov A."/>
            <person name="Lomsadze A."/>
            <person name="Malik S.B."/>
            <person name="Marsh M.E."/>
            <person name="Mackinder L."/>
            <person name="Mock T."/>
            <person name="Mueller-Roeber B."/>
            <person name="Pagarete A."/>
            <person name="Parker M."/>
            <person name="Probert I."/>
            <person name="Quesneville H."/>
            <person name="Raines C."/>
            <person name="Rensing S.A."/>
            <person name="Riano-Pachon D.M."/>
            <person name="Richier S."/>
            <person name="Rokitta S."/>
            <person name="Shiraiwa Y."/>
            <person name="Soanes D.M."/>
            <person name="van der Giezen M."/>
            <person name="Wahlund T.M."/>
            <person name="Williams B."/>
            <person name="Wilson W."/>
            <person name="Wolfe G."/>
            <person name="Wurch L.L."/>
        </authorList>
    </citation>
    <scope>NUCLEOTIDE SEQUENCE</scope>
</reference>
<evidence type="ECO:0000256" key="2">
    <source>
        <dbReference type="ARBA" id="ARBA00022692"/>
    </source>
</evidence>
<keyword evidence="2 5" id="KW-0812">Transmembrane</keyword>
<dbReference type="Proteomes" id="UP000013827">
    <property type="component" value="Unassembled WGS sequence"/>
</dbReference>
<feature type="transmembrane region" description="Helical" evidence="5">
    <location>
        <begin position="155"/>
        <end position="175"/>
    </location>
</feature>
<dbReference type="PANTHER" id="PTHR23051">
    <property type="entry name" value="SOLUTE CARRIER FAMILY 35, MEMBER F5"/>
    <property type="match status" value="1"/>
</dbReference>
<reference evidence="6" key="2">
    <citation type="submission" date="2024-10" db="UniProtKB">
        <authorList>
            <consortium name="EnsemblProtists"/>
        </authorList>
    </citation>
    <scope>IDENTIFICATION</scope>
</reference>
<evidence type="ECO:0000313" key="6">
    <source>
        <dbReference type="EnsemblProtists" id="EOD29045"/>
    </source>
</evidence>
<keyword evidence="7" id="KW-1185">Reference proteome</keyword>
<dbReference type="HOGENOM" id="CLU_026578_0_1_1"/>
<dbReference type="EnsemblProtists" id="EOD29045">
    <property type="protein sequence ID" value="EOD29045"/>
    <property type="gene ID" value="EMIHUDRAFT_113924"/>
</dbReference>
<dbReference type="PaxDb" id="2903-EOD29045"/>
<proteinExistence type="predicted"/>
<keyword evidence="3 5" id="KW-1133">Transmembrane helix</keyword>
<evidence type="ECO:0000313" key="7">
    <source>
        <dbReference type="Proteomes" id="UP000013827"/>
    </source>
</evidence>
<feature type="transmembrane region" description="Helical" evidence="5">
    <location>
        <begin position="293"/>
        <end position="314"/>
    </location>
</feature>
<dbReference type="InterPro" id="IPR037185">
    <property type="entry name" value="EmrE-like"/>
</dbReference>